<dbReference type="Proteomes" id="UP000028542">
    <property type="component" value="Unassembled WGS sequence"/>
</dbReference>
<sequence>MNTKISVIIPIYNVGSYIKKTIESLAVQSFKDFEVIVINDGSTDNCNIICEEELIKYNLTYTIINKKNQGVSNARNQGISLAKGKYLYFLDGDDYIEKQCLEKFYNYAEKEGTYIVFCGYTHLSADNNYSVISKVHKYIDSILEGKDAAARMLRNEFWISAISGFYLRSFIIEEALKFPTDIKFGEDTVFIIKALTRAESVGCVKEPLVNYVRRGTSVTKTPSTAYYNLHDSDVKILEYNKEVCKDKNIKNALLNYHIPRNIIRIFSTMAKGGADKKELYEFIMREDVRNFLKGFNPKSKKFKVASLMILRFPKIAYKVFNIYGRMGKIQ</sequence>
<evidence type="ECO:0000313" key="4">
    <source>
        <dbReference type="EMBL" id="KEZ87622.1"/>
    </source>
</evidence>
<accession>A0A084JF88</accession>
<dbReference type="GO" id="GO:0016757">
    <property type="term" value="F:glycosyltransferase activity"/>
    <property type="evidence" value="ECO:0007669"/>
    <property type="project" value="UniProtKB-KW"/>
</dbReference>
<keyword evidence="2" id="KW-0808">Transferase</keyword>
<gene>
    <name evidence="4" type="ORF">IO99_04970</name>
</gene>
<dbReference type="CDD" id="cd00761">
    <property type="entry name" value="Glyco_tranf_GTA_type"/>
    <property type="match status" value="1"/>
</dbReference>
<name>A0A084JF88_9CLOT</name>
<keyword evidence="5" id="KW-1185">Reference proteome</keyword>
<dbReference type="RefSeq" id="WP_035130897.1">
    <property type="nucleotide sequence ID" value="NZ_JPMD01000010.1"/>
</dbReference>
<dbReference type="AlphaFoldDB" id="A0A084JF88"/>
<dbReference type="PANTHER" id="PTHR22916:SF51">
    <property type="entry name" value="GLYCOSYLTRANSFERASE EPSH-RELATED"/>
    <property type="match status" value="1"/>
</dbReference>
<feature type="domain" description="Glycosyltransferase 2-like" evidence="3">
    <location>
        <begin position="6"/>
        <end position="129"/>
    </location>
</feature>
<dbReference type="Pfam" id="PF00535">
    <property type="entry name" value="Glycos_transf_2"/>
    <property type="match status" value="1"/>
</dbReference>
<evidence type="ECO:0000313" key="5">
    <source>
        <dbReference type="Proteomes" id="UP000028542"/>
    </source>
</evidence>
<dbReference type="Gene3D" id="3.90.550.10">
    <property type="entry name" value="Spore Coat Polysaccharide Biosynthesis Protein SpsA, Chain A"/>
    <property type="match status" value="1"/>
</dbReference>
<keyword evidence="1" id="KW-0328">Glycosyltransferase</keyword>
<dbReference type="SUPFAM" id="SSF53448">
    <property type="entry name" value="Nucleotide-diphospho-sugar transferases"/>
    <property type="match status" value="1"/>
</dbReference>
<reference evidence="4 5" key="1">
    <citation type="submission" date="2014-07" db="EMBL/GenBank/DDBJ databases">
        <title>Draft genome of Clostridium sulfidigenes 113A isolated from sediments associated with methane hydrate from Krishna Godavari basin.</title>
        <authorList>
            <person name="Honkalas V.S."/>
            <person name="Dabir A.P."/>
            <person name="Arora P."/>
            <person name="Dhakephalkar P.K."/>
        </authorList>
    </citation>
    <scope>NUCLEOTIDE SEQUENCE [LARGE SCALE GENOMIC DNA]</scope>
    <source>
        <strain evidence="4 5">113A</strain>
    </source>
</reference>
<dbReference type="PANTHER" id="PTHR22916">
    <property type="entry name" value="GLYCOSYLTRANSFERASE"/>
    <property type="match status" value="1"/>
</dbReference>
<dbReference type="STRING" id="318464.IO99_04970"/>
<evidence type="ECO:0000259" key="3">
    <source>
        <dbReference type="Pfam" id="PF00535"/>
    </source>
</evidence>
<dbReference type="InterPro" id="IPR001173">
    <property type="entry name" value="Glyco_trans_2-like"/>
</dbReference>
<comment type="caution">
    <text evidence="4">The sequence shown here is derived from an EMBL/GenBank/DDBJ whole genome shotgun (WGS) entry which is preliminary data.</text>
</comment>
<evidence type="ECO:0000256" key="1">
    <source>
        <dbReference type="ARBA" id="ARBA00022676"/>
    </source>
</evidence>
<dbReference type="EMBL" id="JPMD01000010">
    <property type="protein sequence ID" value="KEZ87622.1"/>
    <property type="molecule type" value="Genomic_DNA"/>
</dbReference>
<dbReference type="InterPro" id="IPR029044">
    <property type="entry name" value="Nucleotide-diphossugar_trans"/>
</dbReference>
<evidence type="ECO:0000256" key="2">
    <source>
        <dbReference type="ARBA" id="ARBA00022679"/>
    </source>
</evidence>
<proteinExistence type="predicted"/>
<organism evidence="4 5">
    <name type="scientific">Clostridium sulfidigenes</name>
    <dbReference type="NCBI Taxonomy" id="318464"/>
    <lineage>
        <taxon>Bacteria</taxon>
        <taxon>Bacillati</taxon>
        <taxon>Bacillota</taxon>
        <taxon>Clostridia</taxon>
        <taxon>Eubacteriales</taxon>
        <taxon>Clostridiaceae</taxon>
        <taxon>Clostridium</taxon>
    </lineage>
</organism>
<dbReference type="eggNOG" id="COG1215">
    <property type="taxonomic scope" value="Bacteria"/>
</dbReference>
<protein>
    <recommendedName>
        <fullName evidence="3">Glycosyltransferase 2-like domain-containing protein</fullName>
    </recommendedName>
</protein>